<dbReference type="Pfam" id="PF00550">
    <property type="entry name" value="PP-binding"/>
    <property type="match status" value="1"/>
</dbReference>
<dbReference type="InterPro" id="IPR020806">
    <property type="entry name" value="PKS_PP-bd"/>
</dbReference>
<dbReference type="Pfam" id="PF08659">
    <property type="entry name" value="KR"/>
    <property type="match status" value="1"/>
</dbReference>
<dbReference type="Gene3D" id="3.40.47.10">
    <property type="match status" value="1"/>
</dbReference>
<evidence type="ECO:0000256" key="6">
    <source>
        <dbReference type="ARBA" id="ARBA00023268"/>
    </source>
</evidence>
<feature type="domain" description="Ketosynthase family 3 (KS3)" evidence="10">
    <location>
        <begin position="33"/>
        <end position="459"/>
    </location>
</feature>
<dbReference type="SMART" id="SM00825">
    <property type="entry name" value="PKS_KS"/>
    <property type="match status" value="1"/>
</dbReference>
<dbReference type="InterPro" id="IPR014030">
    <property type="entry name" value="Ketoacyl_synth_N"/>
</dbReference>
<evidence type="ECO:0000256" key="4">
    <source>
        <dbReference type="ARBA" id="ARBA00022679"/>
    </source>
</evidence>
<dbReference type="InterPro" id="IPR041618">
    <property type="entry name" value="PKS_DE"/>
</dbReference>
<dbReference type="GO" id="GO:0031177">
    <property type="term" value="F:phosphopantetheine binding"/>
    <property type="evidence" value="ECO:0007669"/>
    <property type="project" value="InterPro"/>
</dbReference>
<dbReference type="SUPFAM" id="SSF55048">
    <property type="entry name" value="Probable ACP-binding domain of malonyl-CoA ACP transacylase"/>
    <property type="match status" value="1"/>
</dbReference>
<reference evidence="11 12" key="1">
    <citation type="submission" date="2020-08" db="EMBL/GenBank/DDBJ databases">
        <title>Sequencing the genomes of 1000 actinobacteria strains.</title>
        <authorList>
            <person name="Klenk H.-P."/>
        </authorList>
    </citation>
    <scope>NUCLEOTIDE SEQUENCE [LARGE SCALE GENOMIC DNA]</scope>
    <source>
        <strain evidence="11 12">DSM 44772</strain>
    </source>
</reference>
<dbReference type="InterPro" id="IPR016035">
    <property type="entry name" value="Acyl_Trfase/lysoPLipase"/>
</dbReference>
<proteinExistence type="predicted"/>
<dbReference type="RefSeq" id="WP_184885476.1">
    <property type="nucleotide sequence ID" value="NZ_JACHMV010000001.1"/>
</dbReference>
<comment type="cofactor">
    <cofactor evidence="1">
        <name>pantetheine 4'-phosphate</name>
        <dbReference type="ChEBI" id="CHEBI:47942"/>
    </cofactor>
</comment>
<keyword evidence="4 11" id="KW-0808">Transferase</keyword>
<dbReference type="FunFam" id="3.40.47.10:FF:000019">
    <property type="entry name" value="Polyketide synthase type I"/>
    <property type="match status" value="1"/>
</dbReference>
<dbReference type="PANTHER" id="PTHR43775:SF51">
    <property type="entry name" value="INACTIVE PHENOLPHTHIOCEROL SYNTHESIS POLYKETIDE SYNTHASE TYPE I PKS1-RELATED"/>
    <property type="match status" value="1"/>
</dbReference>
<dbReference type="NCBIfam" id="NF045894">
    <property type="entry name" value="PKS_plus_SDR"/>
    <property type="match status" value="1"/>
</dbReference>
<dbReference type="InterPro" id="IPR050091">
    <property type="entry name" value="PKS_NRPS_Biosynth_Enz"/>
</dbReference>
<dbReference type="CDD" id="cd00833">
    <property type="entry name" value="PKS"/>
    <property type="match status" value="1"/>
</dbReference>
<dbReference type="InterPro" id="IPR013968">
    <property type="entry name" value="PKS_KR"/>
</dbReference>
<dbReference type="InterPro" id="IPR009081">
    <property type="entry name" value="PP-bd_ACP"/>
</dbReference>
<dbReference type="InterPro" id="IPR016036">
    <property type="entry name" value="Malonyl_transacylase_ACP-bd"/>
</dbReference>
<dbReference type="Gene3D" id="1.10.1200.10">
    <property type="entry name" value="ACP-like"/>
    <property type="match status" value="1"/>
</dbReference>
<dbReference type="InterPro" id="IPR018201">
    <property type="entry name" value="Ketoacyl_synth_AS"/>
</dbReference>
<dbReference type="SUPFAM" id="SSF53901">
    <property type="entry name" value="Thiolase-like"/>
    <property type="match status" value="1"/>
</dbReference>
<dbReference type="GO" id="GO:0004315">
    <property type="term" value="F:3-oxoacyl-[acyl-carrier-protein] synthase activity"/>
    <property type="evidence" value="ECO:0007669"/>
    <property type="project" value="InterPro"/>
</dbReference>
<dbReference type="InterPro" id="IPR032821">
    <property type="entry name" value="PKS_assoc"/>
</dbReference>
<dbReference type="CDD" id="cd08952">
    <property type="entry name" value="KR_1_SDR_x"/>
    <property type="match status" value="1"/>
</dbReference>
<evidence type="ECO:0000256" key="7">
    <source>
        <dbReference type="ARBA" id="ARBA00023315"/>
    </source>
</evidence>
<dbReference type="SUPFAM" id="SSF51735">
    <property type="entry name" value="NAD(P)-binding Rossmann-fold domains"/>
    <property type="match status" value="2"/>
</dbReference>
<dbReference type="PROSITE" id="PS52004">
    <property type="entry name" value="KS3_2"/>
    <property type="match status" value="1"/>
</dbReference>
<evidence type="ECO:0000256" key="8">
    <source>
        <dbReference type="SAM" id="MobiDB-lite"/>
    </source>
</evidence>
<dbReference type="InterPro" id="IPR057326">
    <property type="entry name" value="KR_dom"/>
</dbReference>
<comment type="caution">
    <text evidence="11">The sequence shown here is derived from an EMBL/GenBank/DDBJ whole genome shotgun (WGS) entry which is preliminary data.</text>
</comment>
<dbReference type="Pfam" id="PF16197">
    <property type="entry name" value="KAsynt_C_assoc"/>
    <property type="match status" value="1"/>
</dbReference>
<dbReference type="Proteomes" id="UP000549343">
    <property type="component" value="Unassembled WGS sequence"/>
</dbReference>
<dbReference type="InterPro" id="IPR015083">
    <property type="entry name" value="NorB/c/GfsB-D-like_docking"/>
</dbReference>
<dbReference type="PROSITE" id="PS00606">
    <property type="entry name" value="KS3_1"/>
    <property type="match status" value="1"/>
</dbReference>
<sequence length="1575" mass="165197">MADEQKLVDYLKWTTAELHRTRERLAEAESADSEPIAIVGMGCRYPGAARTPDELWRLVADGTDAVSAFPSDRGWNLDALRHPDLERRGTSYAHEGAFLYDAGRFDAEFFGISPRDALATDPQQRLLLETAWEAVESAGIDPSDLQGSRTGVFAGIIYLDYGTGFQRMPEEFDGQIGIGGAASFASGRVAYSLGLEGPAVTVDTACSSALVALHWACRSLRLGECDLALAGGATIMCTPALFVEFSRQRGLARDGRCKSFAAAADGTGWGEGVGLLLVERLSDAQRNGHPVLAIVRGSAVNQDGASNGLTAPNGPSQQRVIQDALASARLTPADVDAVEAHGTGTTLGDPIEAQALIATYGQQRAGDRPLRLGSIKSNIGHTQAAAGIAGVIKMVQALKHGVLPRTLHVDEPTPHVDWSAGAVELLTEQMPWPDTGRLRRAAVSSFGMSGTNAHTIIEQAPVTSSDANGEPIRLRSAEVEVRPEAPVVPWLLSAKTPAALAAQAQRLLHHLDTHPDLDAGQVAWALATTRSFLDHRAVITGDQTALRQGLQALADGEPHPSLVTGRANPTGGKLAFLYSGQGSQRPGMGAQLYHHLPVFARALDHACAELDPHLDQPLKPLILQHHPDLLDDTRYTQPALFAIHTALTHTLTAFGITPHHLLGHSIGEISAAHTAHILTLPHAAHLITTRAHLMHTLPPGTMAAINTTPHNLTPHLGPHTHIAAHNTPTSTVISGDTQTVNEIVDFWRIWGVRTSVLRVSRAFHSHHIDAIAEEFGKAARELEYRPPRIPIVSNVTGELGEPELMTSPEYWVDQARQPVRFYDGVRTLRREGTGIFLEVGPDTVLAPLAHGCLEEENDTGARPAFAATLRGDRDELPALLAAVGQVHVAGGTVDWPAVLDAVGAPRPDGPVPLPTYAFQGRHYWLHPGEQQGTGEDGGGEDAGFWDAVESGDLASVAVALDLDDTQRQAMRDVLSPLSVWRRRRRCQYRIRWSPLPEAPSQSMSGTWLVPVPAALADAPPVTEVLGMLDGAGAAARVVPVEAGDGETLSRLLRGMSLDTAVSGVLSLLALDREIQPGTSAVPAGLALTVALVGALDEAGLHAPLWIATRGAVRADGSDPGPDPLQALLWGYGQVAAEERTSGPVGLIDLPEHLDAAARARLGAVLAGGAADQAAVRGPVAYASRLVRTPSGGQPPEGSPVPPGPVVFTGAVTAPAAHTARWLAGGGTERMVFAGPAAAQDPGTRDLLTELKALGVHAEIAEPDAEARGGDIAAVVHVADLDAGRAGPADIAALDREIAAVQDAAAALTAFAATAEPPMFLFVTSAAAALGGAGLGDQAPAHAYLDAFAARLEEGGHTVASIAVGPTGEPEPSAAPETAVPALREWGMRALPPGQAVAALRQAVGAGSPLLVADIDWERAVSSRDGAPPRRLFHEIPEVRRIAGPDGDGGAAAGRAAELRRRLAGVPEAERERLLLDLVHRRAATVLGFASADEVKPDDSLLDLGLSSFTALELSTRLAEATGLQISPVAVFENATPSAMARFLNGEFAAQDGPATESGDAPDLPAAHASPTNEVS</sequence>
<dbReference type="SUPFAM" id="SSF47336">
    <property type="entry name" value="ACP-like"/>
    <property type="match status" value="1"/>
</dbReference>
<dbReference type="Pfam" id="PF02801">
    <property type="entry name" value="Ketoacyl-synt_C"/>
    <property type="match status" value="1"/>
</dbReference>
<organism evidence="11 12">
    <name type="scientific">Actinomadura livida</name>
    <dbReference type="NCBI Taxonomy" id="79909"/>
    <lineage>
        <taxon>Bacteria</taxon>
        <taxon>Bacillati</taxon>
        <taxon>Actinomycetota</taxon>
        <taxon>Actinomycetes</taxon>
        <taxon>Streptosporangiales</taxon>
        <taxon>Thermomonosporaceae</taxon>
        <taxon>Actinomadura</taxon>
    </lineage>
</organism>
<dbReference type="InterPro" id="IPR014031">
    <property type="entry name" value="Ketoacyl_synth_C"/>
</dbReference>
<feature type="domain" description="Carrier" evidence="9">
    <location>
        <begin position="1472"/>
        <end position="1547"/>
    </location>
</feature>
<evidence type="ECO:0000256" key="1">
    <source>
        <dbReference type="ARBA" id="ARBA00001957"/>
    </source>
</evidence>
<dbReference type="PROSITE" id="PS50075">
    <property type="entry name" value="CARRIER"/>
    <property type="match status" value="1"/>
</dbReference>
<dbReference type="Gene3D" id="3.30.70.3290">
    <property type="match status" value="1"/>
</dbReference>
<dbReference type="Pfam" id="PF00109">
    <property type="entry name" value="ketoacyl-synt"/>
    <property type="match status" value="1"/>
</dbReference>
<keyword evidence="5" id="KW-0045">Antibiotic biosynthesis</keyword>
<dbReference type="InterPro" id="IPR036291">
    <property type="entry name" value="NAD(P)-bd_dom_sf"/>
</dbReference>
<dbReference type="GO" id="GO:0006633">
    <property type="term" value="P:fatty acid biosynthetic process"/>
    <property type="evidence" value="ECO:0007669"/>
    <property type="project" value="InterPro"/>
</dbReference>
<dbReference type="SUPFAM" id="SSF52151">
    <property type="entry name" value="FabD/lysophospholipase-like"/>
    <property type="match status" value="1"/>
</dbReference>
<dbReference type="InterPro" id="IPR016039">
    <property type="entry name" value="Thiolase-like"/>
</dbReference>
<dbReference type="Pfam" id="PF00698">
    <property type="entry name" value="Acyl_transf_1"/>
    <property type="match status" value="1"/>
</dbReference>
<dbReference type="InterPro" id="IPR020841">
    <property type="entry name" value="PKS_Beta-ketoAc_synthase_dom"/>
</dbReference>
<dbReference type="PANTHER" id="PTHR43775">
    <property type="entry name" value="FATTY ACID SYNTHASE"/>
    <property type="match status" value="1"/>
</dbReference>
<dbReference type="SMART" id="SM00823">
    <property type="entry name" value="PKS_PP"/>
    <property type="match status" value="1"/>
</dbReference>
<dbReference type="InterPro" id="IPR001227">
    <property type="entry name" value="Ac_transferase_dom_sf"/>
</dbReference>
<accession>A0A7W7IF26</accession>
<gene>
    <name evidence="11" type="ORF">F4557_004325</name>
</gene>
<dbReference type="Pfam" id="PF18369">
    <property type="entry name" value="PKS_DE"/>
    <property type="match status" value="1"/>
</dbReference>
<keyword evidence="3" id="KW-0597">Phosphoprotein</keyword>
<keyword evidence="7" id="KW-0012">Acyltransferase</keyword>
<dbReference type="Pfam" id="PF08990">
    <property type="entry name" value="Docking"/>
    <property type="match status" value="1"/>
</dbReference>
<evidence type="ECO:0000256" key="3">
    <source>
        <dbReference type="ARBA" id="ARBA00022553"/>
    </source>
</evidence>
<dbReference type="Gene3D" id="3.40.50.720">
    <property type="entry name" value="NAD(P)-binding Rossmann-like Domain"/>
    <property type="match status" value="1"/>
</dbReference>
<evidence type="ECO:0000313" key="12">
    <source>
        <dbReference type="Proteomes" id="UP000549343"/>
    </source>
</evidence>
<dbReference type="SMART" id="SM00827">
    <property type="entry name" value="PKS_AT"/>
    <property type="match status" value="1"/>
</dbReference>
<dbReference type="EMBL" id="JACHMV010000001">
    <property type="protein sequence ID" value="MBB4775907.1"/>
    <property type="molecule type" value="Genomic_DNA"/>
</dbReference>
<dbReference type="GO" id="GO:0004312">
    <property type="term" value="F:fatty acid synthase activity"/>
    <property type="evidence" value="ECO:0007669"/>
    <property type="project" value="TreeGrafter"/>
</dbReference>
<evidence type="ECO:0000256" key="2">
    <source>
        <dbReference type="ARBA" id="ARBA00022450"/>
    </source>
</evidence>
<dbReference type="Gene3D" id="3.40.366.10">
    <property type="entry name" value="Malonyl-Coenzyme A Acyl Carrier Protein, domain 2"/>
    <property type="match status" value="1"/>
</dbReference>
<name>A0A7W7IF26_9ACTN</name>
<evidence type="ECO:0000259" key="10">
    <source>
        <dbReference type="PROSITE" id="PS52004"/>
    </source>
</evidence>
<feature type="region of interest" description="Disordered" evidence="8">
    <location>
        <begin position="1549"/>
        <end position="1575"/>
    </location>
</feature>
<protein>
    <submittedName>
        <fullName evidence="11">Acyl transferase domain-containing protein</fullName>
    </submittedName>
</protein>
<evidence type="ECO:0000313" key="11">
    <source>
        <dbReference type="EMBL" id="MBB4775907.1"/>
    </source>
</evidence>
<dbReference type="InterPro" id="IPR014043">
    <property type="entry name" value="Acyl_transferase_dom"/>
</dbReference>
<dbReference type="Gene3D" id="6.10.140.1830">
    <property type="match status" value="1"/>
</dbReference>
<evidence type="ECO:0000256" key="5">
    <source>
        <dbReference type="ARBA" id="ARBA00023194"/>
    </source>
</evidence>
<dbReference type="InterPro" id="IPR036736">
    <property type="entry name" value="ACP-like_sf"/>
</dbReference>
<dbReference type="SMART" id="SM00822">
    <property type="entry name" value="PKS_KR"/>
    <property type="match status" value="1"/>
</dbReference>
<keyword evidence="2" id="KW-0596">Phosphopantetheine</keyword>
<evidence type="ECO:0000259" key="9">
    <source>
        <dbReference type="PROSITE" id="PS50075"/>
    </source>
</evidence>
<dbReference type="GO" id="GO:0033068">
    <property type="term" value="P:macrolide biosynthetic process"/>
    <property type="evidence" value="ECO:0007669"/>
    <property type="project" value="UniProtKB-ARBA"/>
</dbReference>
<dbReference type="Gene3D" id="3.40.50.11460">
    <property type="match status" value="1"/>
</dbReference>
<keyword evidence="6" id="KW-0511">Multifunctional enzyme</keyword>